<reference evidence="2" key="1">
    <citation type="submission" date="2022-07" db="EMBL/GenBank/DDBJ databases">
        <title>Genome Sequence of Agrocybe chaxingu.</title>
        <authorList>
            <person name="Buettner E."/>
        </authorList>
    </citation>
    <scope>NUCLEOTIDE SEQUENCE</scope>
    <source>
        <strain evidence="2">MP-N11</strain>
    </source>
</reference>
<keyword evidence="1" id="KW-0812">Transmembrane</keyword>
<dbReference type="Proteomes" id="UP001148786">
    <property type="component" value="Unassembled WGS sequence"/>
</dbReference>
<evidence type="ECO:0000313" key="3">
    <source>
        <dbReference type="Proteomes" id="UP001148786"/>
    </source>
</evidence>
<feature type="transmembrane region" description="Helical" evidence="1">
    <location>
        <begin position="34"/>
        <end position="52"/>
    </location>
</feature>
<protein>
    <submittedName>
        <fullName evidence="2">Uncharacterized protein</fullName>
    </submittedName>
</protein>
<comment type="caution">
    <text evidence="2">The sequence shown here is derived from an EMBL/GenBank/DDBJ whole genome shotgun (WGS) entry which is preliminary data.</text>
</comment>
<keyword evidence="3" id="KW-1185">Reference proteome</keyword>
<proteinExistence type="predicted"/>
<keyword evidence="1" id="KW-1133">Transmembrane helix</keyword>
<organism evidence="2 3">
    <name type="scientific">Agrocybe chaxingu</name>
    <dbReference type="NCBI Taxonomy" id="84603"/>
    <lineage>
        <taxon>Eukaryota</taxon>
        <taxon>Fungi</taxon>
        <taxon>Dikarya</taxon>
        <taxon>Basidiomycota</taxon>
        <taxon>Agaricomycotina</taxon>
        <taxon>Agaricomycetes</taxon>
        <taxon>Agaricomycetidae</taxon>
        <taxon>Agaricales</taxon>
        <taxon>Agaricineae</taxon>
        <taxon>Strophariaceae</taxon>
        <taxon>Agrocybe</taxon>
    </lineage>
</organism>
<dbReference type="EMBL" id="JANKHO010002853">
    <property type="protein sequence ID" value="KAJ3488166.1"/>
    <property type="molecule type" value="Genomic_DNA"/>
</dbReference>
<evidence type="ECO:0000256" key="1">
    <source>
        <dbReference type="SAM" id="Phobius"/>
    </source>
</evidence>
<sequence length="75" mass="8305">MHAARPTQLDQLIRFNPPAGPQQPNPAFHSLPPYFTLTFLVNDLILSWFFLLRSVSTSTLTLLLPNPAFALGATV</sequence>
<evidence type="ECO:0000313" key="2">
    <source>
        <dbReference type="EMBL" id="KAJ3488166.1"/>
    </source>
</evidence>
<name>A0A9W8JNC2_9AGAR</name>
<dbReference type="AlphaFoldDB" id="A0A9W8JNC2"/>
<gene>
    <name evidence="2" type="ORF">NLJ89_g11643</name>
</gene>
<keyword evidence="1" id="KW-0472">Membrane</keyword>
<accession>A0A9W8JNC2</accession>